<dbReference type="KEGG" id="gac:GACE_1435"/>
<name>A0A0A7GEJ9_GEOAI</name>
<feature type="region of interest" description="Disordered" evidence="2">
    <location>
        <begin position="1"/>
        <end position="27"/>
    </location>
</feature>
<dbReference type="HOGENOM" id="CLU_803162_0_0_2"/>
<evidence type="ECO:0000256" key="1">
    <source>
        <dbReference type="ARBA" id="ARBA00007458"/>
    </source>
</evidence>
<comment type="similarity">
    <text evidence="1">Belongs to the UPF0252 family.</text>
</comment>
<evidence type="ECO:0000313" key="4">
    <source>
        <dbReference type="EMBL" id="AIY90474.1"/>
    </source>
</evidence>
<dbReference type="AlphaFoldDB" id="A0A0A7GEJ9"/>
<sequence>MISGCSDVQDAKKPDINETKSQIEQQYEKLSKGLEEYQKSFQKTAKTTTPQPVKTPTPSASAISKMYDFEIGYGQTYAIYMKSSGNIELGFSFASSRPVFVYVVPDQTNKELLLSRKSFNYYPALSFTSPATLGKKQGVVSGSFQIVFLNLGYEKAIVKAQVIAKPTSNPTATLSKTKILTIDRIVPPEVAEIFEKYRNNAIGFYEWVEANIKYREDTKDPYPGNEYWQSPYETIKDRAGDCEDMAILECAYYRYFGYEAYIAAVNTELNIPDHAICIVKIKSPTEFLPVLGKVDYYKIGDEYYLLVDNAYSDDFGYLTGGLKPKKFVIKRIFTLEETYLRNHKP</sequence>
<reference evidence="4 5" key="1">
    <citation type="journal article" date="2015" name="Appl. Environ. Microbiol.">
        <title>The Geoglobus acetivorans genome: Fe(III) reduction, acetate utilization, autotrophic growth, and degradation of aromatic compounds in a hyperthermophilic archaeon.</title>
        <authorList>
            <person name="Mardanov A.V."/>
            <person name="Slododkina G.B."/>
            <person name="Slobodkin A.I."/>
            <person name="Beletsky A.V."/>
            <person name="Gavrilov S.N."/>
            <person name="Kublanov I.V."/>
            <person name="Bonch-Osmolovskaya E.A."/>
            <person name="Skryabin K.G."/>
            <person name="Ravin N.V."/>
        </authorList>
    </citation>
    <scope>NUCLEOTIDE SEQUENCE [LARGE SCALE GENOMIC DNA]</scope>
    <source>
        <strain evidence="4 5">SBH6</strain>
    </source>
</reference>
<feature type="compositionally biased region" description="Basic and acidic residues" evidence="2">
    <location>
        <begin position="9"/>
        <end position="18"/>
    </location>
</feature>
<dbReference type="EMBL" id="CP009552">
    <property type="protein sequence ID" value="AIY90474.1"/>
    <property type="molecule type" value="Genomic_DNA"/>
</dbReference>
<dbReference type="SUPFAM" id="SSF54001">
    <property type="entry name" value="Cysteine proteinases"/>
    <property type="match status" value="1"/>
</dbReference>
<dbReference type="Gene3D" id="3.10.620.30">
    <property type="match status" value="1"/>
</dbReference>
<evidence type="ECO:0000313" key="5">
    <source>
        <dbReference type="Proteomes" id="UP000030624"/>
    </source>
</evidence>
<protein>
    <recommendedName>
        <fullName evidence="3">Transglutaminase-like domain-containing protein</fullName>
    </recommendedName>
</protein>
<organism evidence="4 5">
    <name type="scientific">Geoglobus acetivorans</name>
    <dbReference type="NCBI Taxonomy" id="565033"/>
    <lineage>
        <taxon>Archaea</taxon>
        <taxon>Methanobacteriati</taxon>
        <taxon>Methanobacteriota</taxon>
        <taxon>Archaeoglobi</taxon>
        <taxon>Archaeoglobales</taxon>
        <taxon>Archaeoglobaceae</taxon>
        <taxon>Geoglobus</taxon>
    </lineage>
</organism>
<feature type="domain" description="Transglutaminase-like" evidence="3">
    <location>
        <begin position="199"/>
        <end position="282"/>
    </location>
</feature>
<evidence type="ECO:0000256" key="2">
    <source>
        <dbReference type="SAM" id="MobiDB-lite"/>
    </source>
</evidence>
<dbReference type="InterPro" id="IPR007562">
    <property type="entry name" value="Transglutaminase-like_domain"/>
</dbReference>
<evidence type="ECO:0000259" key="3">
    <source>
        <dbReference type="Pfam" id="PF04473"/>
    </source>
</evidence>
<dbReference type="Proteomes" id="UP000030624">
    <property type="component" value="Chromosome"/>
</dbReference>
<dbReference type="eggNOG" id="arCOG02165">
    <property type="taxonomic scope" value="Archaea"/>
</dbReference>
<gene>
    <name evidence="4" type="ORF">GACE_1435</name>
</gene>
<dbReference type="InterPro" id="IPR038765">
    <property type="entry name" value="Papain-like_cys_pep_sf"/>
</dbReference>
<accession>A0A0A7GEJ9</accession>
<dbReference type="STRING" id="565033.GACE_1435"/>
<dbReference type="Pfam" id="PF04473">
    <property type="entry name" value="DUF553"/>
    <property type="match status" value="1"/>
</dbReference>
<proteinExistence type="inferred from homology"/>